<dbReference type="PROSITE" id="PS50158">
    <property type="entry name" value="ZF_CCHC"/>
    <property type="match status" value="1"/>
</dbReference>
<dbReference type="AlphaFoldDB" id="A0A0H5R348"/>
<dbReference type="InterPro" id="IPR036875">
    <property type="entry name" value="Znf_CCHC_sf"/>
</dbReference>
<dbReference type="EMBL" id="HACM01007901">
    <property type="protein sequence ID" value="CRZ08343.1"/>
    <property type="molecule type" value="Transcribed_RNA"/>
</dbReference>
<dbReference type="EMBL" id="HACM01007870">
    <property type="protein sequence ID" value="CRZ08312.1"/>
    <property type="molecule type" value="Transcribed_RNA"/>
</dbReference>
<evidence type="ECO:0000259" key="3">
    <source>
        <dbReference type="PROSITE" id="PS50158"/>
    </source>
</evidence>
<feature type="region of interest" description="Disordered" evidence="2">
    <location>
        <begin position="14"/>
        <end position="44"/>
    </location>
</feature>
<keyword evidence="1" id="KW-0862">Zinc</keyword>
<dbReference type="EMBL" id="HACM01007891">
    <property type="protein sequence ID" value="CRZ08333.1"/>
    <property type="molecule type" value="Transcribed_RNA"/>
</dbReference>
<dbReference type="EMBL" id="HACM01007872">
    <property type="protein sequence ID" value="CRZ08314.1"/>
    <property type="molecule type" value="Transcribed_RNA"/>
</dbReference>
<evidence type="ECO:0000256" key="1">
    <source>
        <dbReference type="PROSITE-ProRule" id="PRU00047"/>
    </source>
</evidence>
<dbReference type="EMBL" id="HACM01007875">
    <property type="protein sequence ID" value="CRZ08317.1"/>
    <property type="molecule type" value="Transcribed_RNA"/>
</dbReference>
<dbReference type="EMBL" id="HACM01007912">
    <property type="protein sequence ID" value="CRZ08354.1"/>
    <property type="molecule type" value="Transcribed_RNA"/>
</dbReference>
<dbReference type="EMBL" id="HACM01007907">
    <property type="protein sequence ID" value="CRZ08349.1"/>
    <property type="molecule type" value="Transcribed_RNA"/>
</dbReference>
<keyword evidence="1" id="KW-0863">Zinc-finger</keyword>
<protein>
    <recommendedName>
        <fullName evidence="3">CCHC-type domain-containing protein</fullName>
    </recommendedName>
</protein>
<dbReference type="EMBL" id="HACM01007869">
    <property type="protein sequence ID" value="CRZ08311.1"/>
    <property type="molecule type" value="Transcribed_RNA"/>
</dbReference>
<organism evidence="4">
    <name type="scientific">Spongospora subterranea</name>
    <dbReference type="NCBI Taxonomy" id="70186"/>
    <lineage>
        <taxon>Eukaryota</taxon>
        <taxon>Sar</taxon>
        <taxon>Rhizaria</taxon>
        <taxon>Endomyxa</taxon>
        <taxon>Phytomyxea</taxon>
        <taxon>Plasmodiophorida</taxon>
        <taxon>Plasmodiophoridae</taxon>
        <taxon>Spongospora</taxon>
    </lineage>
</organism>
<feature type="domain" description="CCHC-type" evidence="3">
    <location>
        <begin position="282"/>
        <end position="297"/>
    </location>
</feature>
<evidence type="ECO:0000313" key="4">
    <source>
        <dbReference type="EMBL" id="CRZ08336.1"/>
    </source>
</evidence>
<dbReference type="EMBL" id="HACM01007884">
    <property type="protein sequence ID" value="CRZ08326.1"/>
    <property type="molecule type" value="Transcribed_RNA"/>
</dbReference>
<dbReference type="GO" id="GO:0003676">
    <property type="term" value="F:nucleic acid binding"/>
    <property type="evidence" value="ECO:0007669"/>
    <property type="project" value="InterPro"/>
</dbReference>
<dbReference type="EMBL" id="HACM01007894">
    <property type="protein sequence ID" value="CRZ08336.1"/>
    <property type="molecule type" value="Transcribed_RNA"/>
</dbReference>
<name>A0A0H5R348_9EUKA</name>
<accession>A0A0H5R348</accession>
<feature type="non-terminal residue" evidence="4">
    <location>
        <position position="388"/>
    </location>
</feature>
<proteinExistence type="predicted"/>
<evidence type="ECO:0000256" key="2">
    <source>
        <dbReference type="SAM" id="MobiDB-lite"/>
    </source>
</evidence>
<dbReference type="InterPro" id="IPR001878">
    <property type="entry name" value="Znf_CCHC"/>
</dbReference>
<sequence length="388" mass="42626">MTVTMIVDEERAEVGAGSPINLGDDPEASSVNYQNGKGSDGHRVRGRAGDIMETIAAPRLAGMQRNHLVKFLEELERYDLHLADAGRSDTARDVVTMIEPEHLAVIAIHELDRDPGVVTGTEVRNWIKQELVRGLPTAAGTVQKDILSIKMSRTMVGKLSVLDLLARQEKVIKDKGYGNLFSSPEGVKNRVRWTVAVLQPPELGALMKEETLVRNTSLQRCWRDFVKTLVSKAETVAEVKAFAASELDDRSLKAPIRKAGANRKRKHEGQMQTSNHNPDIICLKCGKKGHPMAKCPDKPTGKEMAELLDRRKRQFSSNKVSQGSKYLLVCRIGKVVDNVNPGTLDDCGNLDKSSPHRNVDEARNSGIEVNIAASRILFPGILDSGAEA</sequence>
<dbReference type="GO" id="GO:0008270">
    <property type="term" value="F:zinc ion binding"/>
    <property type="evidence" value="ECO:0007669"/>
    <property type="project" value="UniProtKB-KW"/>
</dbReference>
<dbReference type="SUPFAM" id="SSF57756">
    <property type="entry name" value="Retrovirus zinc finger-like domains"/>
    <property type="match status" value="1"/>
</dbReference>
<dbReference type="EMBL" id="HACM01007877">
    <property type="protein sequence ID" value="CRZ08319.1"/>
    <property type="molecule type" value="Transcribed_RNA"/>
</dbReference>
<reference evidence="4" key="1">
    <citation type="submission" date="2015-04" db="EMBL/GenBank/DDBJ databases">
        <title>The genome sequence of the plant pathogenic Rhizarian Plasmodiophora brassicae reveals insights in its biotrophic life cycle and the origin of chitin synthesis.</title>
        <authorList>
            <person name="Schwelm A."/>
            <person name="Fogelqvist J."/>
            <person name="Knaust A."/>
            <person name="Julke S."/>
            <person name="Lilja T."/>
            <person name="Dhandapani V."/>
            <person name="Bonilla-Rosso G."/>
            <person name="Karlsson M."/>
            <person name="Shevchenko A."/>
            <person name="Choi S.R."/>
            <person name="Kim H.G."/>
            <person name="Park J.Y."/>
            <person name="Lim Y.P."/>
            <person name="Ludwig-Muller J."/>
            <person name="Dixelius C."/>
        </authorList>
    </citation>
    <scope>NUCLEOTIDE SEQUENCE</scope>
    <source>
        <tissue evidence="4">Potato root galls</tissue>
    </source>
</reference>
<keyword evidence="1" id="KW-0479">Metal-binding</keyword>